<dbReference type="RefSeq" id="WP_135532549.1">
    <property type="nucleotide sequence ID" value="NZ_SRKZ01000007.1"/>
</dbReference>
<dbReference type="Proteomes" id="UP000298284">
    <property type="component" value="Unassembled WGS sequence"/>
</dbReference>
<dbReference type="OrthoDB" id="1111178at2"/>
<accession>A0A4Z0MF73</accession>
<evidence type="ECO:0008006" key="4">
    <source>
        <dbReference type="Google" id="ProtNLM"/>
    </source>
</evidence>
<name>A0A4Z0MF73_9BACT</name>
<evidence type="ECO:0000256" key="1">
    <source>
        <dbReference type="SAM" id="MobiDB-lite"/>
    </source>
</evidence>
<protein>
    <recommendedName>
        <fullName evidence="4">Right-handed parallel beta-helix repeat-containing protein</fullName>
    </recommendedName>
</protein>
<comment type="caution">
    <text evidence="2">The sequence shown here is derived from an EMBL/GenBank/DDBJ whole genome shotgun (WGS) entry which is preliminary data.</text>
</comment>
<dbReference type="SUPFAM" id="SSF51126">
    <property type="entry name" value="Pectin lyase-like"/>
    <property type="match status" value="1"/>
</dbReference>
<dbReference type="InterPro" id="IPR012334">
    <property type="entry name" value="Pectin_lyas_fold"/>
</dbReference>
<feature type="compositionally biased region" description="Basic and acidic residues" evidence="1">
    <location>
        <begin position="502"/>
        <end position="520"/>
    </location>
</feature>
<evidence type="ECO:0000313" key="2">
    <source>
        <dbReference type="EMBL" id="TGD77875.1"/>
    </source>
</evidence>
<dbReference type="InterPro" id="IPR011050">
    <property type="entry name" value="Pectin_lyase_fold/virulence"/>
</dbReference>
<dbReference type="EMBL" id="SRKZ01000007">
    <property type="protein sequence ID" value="TGD77875.1"/>
    <property type="molecule type" value="Genomic_DNA"/>
</dbReference>
<gene>
    <name evidence="2" type="ORF">EU557_21510</name>
</gene>
<reference evidence="2 3" key="1">
    <citation type="submission" date="2019-04" db="EMBL/GenBank/DDBJ databases">
        <authorList>
            <person name="Feng G."/>
            <person name="Zhang J."/>
            <person name="Zhu H."/>
        </authorList>
    </citation>
    <scope>NUCLEOTIDE SEQUENCE [LARGE SCALE GENOMIC DNA]</scope>
    <source>
        <strain evidence="2 3">JCM 19491</strain>
    </source>
</reference>
<proteinExistence type="predicted"/>
<organism evidence="2 3">
    <name type="scientific">Hymenobacter wooponensis</name>
    <dbReference type="NCBI Taxonomy" id="1525360"/>
    <lineage>
        <taxon>Bacteria</taxon>
        <taxon>Pseudomonadati</taxon>
        <taxon>Bacteroidota</taxon>
        <taxon>Cytophagia</taxon>
        <taxon>Cytophagales</taxon>
        <taxon>Hymenobacteraceae</taxon>
        <taxon>Hymenobacter</taxon>
    </lineage>
</organism>
<dbReference type="AlphaFoldDB" id="A0A4Z0MF73"/>
<feature type="region of interest" description="Disordered" evidence="1">
    <location>
        <begin position="481"/>
        <end position="520"/>
    </location>
</feature>
<dbReference type="Gene3D" id="2.160.20.10">
    <property type="entry name" value="Single-stranded right-handed beta-helix, Pectin lyase-like"/>
    <property type="match status" value="1"/>
</dbReference>
<sequence length="520" mass="57741">MRFLLPLLLVLSCITVLLPGCEPKEDLLTKDSSAVLEFSTDTVKFDTVFTSVGSVTKRLWVRNRNPRAVKVEEISIESQPGVTYSLLIDGDAATTARDKVIRGKDSLLILVRATIDPTPSDEKPFLVENNLRFRTNGNDQQVKVVSYGQNAYFHSAERLACNTIWKADKPHVIYGYALVDSTCTLTIEPGARIYSHAGAFLVVKGRLRISPNYRPTGEVKADDRNIVRFQGDRREKDYAELPGQWGGIEFDASSHDNEIRFTELKNASFGLLIYNPYNRQPRPKVTVENCSIRNISSYSLDFASGGLALQGAALLGLSGDFTVRNTLITNCWEYAIWGVQGSVYQLDYCTIANYVYAPPGSSSSSLIRLTPSVLLSDNIKINNQTRPVVSPQFTMRNSILWAQPRLTFDGTSQDELTFLNGERYASNINISNSVLLTKQYTTGPLSQDKNGNILNPTEGPNYLFKSTPSRPRGKAYNFELDTLSPASNKGVPLPSLTTDLLNRPRDPATPDLGAYERKNP</sequence>
<evidence type="ECO:0000313" key="3">
    <source>
        <dbReference type="Proteomes" id="UP000298284"/>
    </source>
</evidence>
<keyword evidence="3" id="KW-1185">Reference proteome</keyword>